<evidence type="ECO:0000313" key="1">
    <source>
        <dbReference type="EMBL" id="RVW60496.1"/>
    </source>
</evidence>
<organism evidence="1 2">
    <name type="scientific">Vitis vinifera</name>
    <name type="common">Grape</name>
    <dbReference type="NCBI Taxonomy" id="29760"/>
    <lineage>
        <taxon>Eukaryota</taxon>
        <taxon>Viridiplantae</taxon>
        <taxon>Streptophyta</taxon>
        <taxon>Embryophyta</taxon>
        <taxon>Tracheophyta</taxon>
        <taxon>Spermatophyta</taxon>
        <taxon>Magnoliopsida</taxon>
        <taxon>eudicotyledons</taxon>
        <taxon>Gunneridae</taxon>
        <taxon>Pentapetalae</taxon>
        <taxon>rosids</taxon>
        <taxon>Vitales</taxon>
        <taxon>Vitaceae</taxon>
        <taxon>Viteae</taxon>
        <taxon>Vitis</taxon>
    </lineage>
</organism>
<evidence type="ECO:0000313" key="2">
    <source>
        <dbReference type="Proteomes" id="UP000288805"/>
    </source>
</evidence>
<gene>
    <name evidence="1" type="ORF">CK203_111805</name>
</gene>
<dbReference type="EMBL" id="QGNW01000857">
    <property type="protein sequence ID" value="RVW60496.1"/>
    <property type="molecule type" value="Genomic_DNA"/>
</dbReference>
<dbReference type="Proteomes" id="UP000288805">
    <property type="component" value="Unassembled WGS sequence"/>
</dbReference>
<proteinExistence type="predicted"/>
<reference evidence="1 2" key="1">
    <citation type="journal article" date="2018" name="PLoS Genet.">
        <title>Population sequencing reveals clonal diversity and ancestral inbreeding in the grapevine cultivar Chardonnay.</title>
        <authorList>
            <person name="Roach M.J."/>
            <person name="Johnson D.L."/>
            <person name="Bohlmann J."/>
            <person name="van Vuuren H.J."/>
            <person name="Jones S.J."/>
            <person name="Pretorius I.S."/>
            <person name="Schmidt S.A."/>
            <person name="Borneman A.R."/>
        </authorList>
    </citation>
    <scope>NUCLEOTIDE SEQUENCE [LARGE SCALE GENOMIC DNA]</scope>
    <source>
        <strain evidence="2">cv. Chardonnay</strain>
        <tissue evidence="1">Leaf</tissue>
    </source>
</reference>
<name>A0A438FKH3_VITVI</name>
<protein>
    <submittedName>
        <fullName evidence="1">Uncharacterized protein</fullName>
    </submittedName>
</protein>
<accession>A0A438FKH3</accession>
<sequence length="187" mass="21123">MSFQSSGSHQSNASNGTRFGVEMKELEPLEADHTKLKANFAGCEISLRLRNHKRMAVKSAFGCEMVSFTLQNFVAILHAYENLLKGKSKVNDHLEWKMLGERHEPLQVASVRGPNSYTIGTRINIFPGKLKSRWIGPFTIQKVHSNGVVELLNFNSTGSFKVNGHHLKPFVEPFSRDKEEIILHEPH</sequence>
<dbReference type="AlphaFoldDB" id="A0A438FKH3"/>
<comment type="caution">
    <text evidence="1">The sequence shown here is derived from an EMBL/GenBank/DDBJ whole genome shotgun (WGS) entry which is preliminary data.</text>
</comment>